<evidence type="ECO:0000256" key="2">
    <source>
        <dbReference type="ARBA" id="ARBA00008927"/>
    </source>
</evidence>
<dbReference type="Pfam" id="PF03950">
    <property type="entry name" value="tRNA-synt_1c_C"/>
    <property type="match status" value="1"/>
</dbReference>
<accession>A0A6A4LTL3</accession>
<feature type="domain" description="Glutamyl/glutaminyl-tRNA synthetase class Ib anti-codon binding" evidence="12">
    <location>
        <begin position="5"/>
        <end position="57"/>
    </location>
</feature>
<evidence type="ECO:0000259" key="13">
    <source>
        <dbReference type="Pfam" id="PF20974"/>
    </source>
</evidence>
<keyword evidence="8" id="KW-0648">Protein biosynthesis</keyword>
<gene>
    <name evidence="14" type="ORF">C3L33_09300</name>
</gene>
<keyword evidence="15" id="KW-1185">Reference proteome</keyword>
<organism evidence="14 15">
    <name type="scientific">Rhododendron williamsianum</name>
    <dbReference type="NCBI Taxonomy" id="262921"/>
    <lineage>
        <taxon>Eukaryota</taxon>
        <taxon>Viridiplantae</taxon>
        <taxon>Streptophyta</taxon>
        <taxon>Embryophyta</taxon>
        <taxon>Tracheophyta</taxon>
        <taxon>Spermatophyta</taxon>
        <taxon>Magnoliopsida</taxon>
        <taxon>eudicotyledons</taxon>
        <taxon>Gunneridae</taxon>
        <taxon>Pentapetalae</taxon>
        <taxon>asterids</taxon>
        <taxon>Ericales</taxon>
        <taxon>Ericaceae</taxon>
        <taxon>Ericoideae</taxon>
        <taxon>Rhodoreae</taxon>
        <taxon>Rhododendron</taxon>
    </lineage>
</organism>
<comment type="catalytic activity">
    <reaction evidence="11">
        <text>tRNA(Glu) + L-glutamate + ATP = L-glutamyl-tRNA(Glu) + AMP + diphosphate</text>
        <dbReference type="Rhea" id="RHEA:23540"/>
        <dbReference type="Rhea" id="RHEA-COMP:9663"/>
        <dbReference type="Rhea" id="RHEA-COMP:9680"/>
        <dbReference type="ChEBI" id="CHEBI:29985"/>
        <dbReference type="ChEBI" id="CHEBI:30616"/>
        <dbReference type="ChEBI" id="CHEBI:33019"/>
        <dbReference type="ChEBI" id="CHEBI:78442"/>
        <dbReference type="ChEBI" id="CHEBI:78520"/>
        <dbReference type="ChEBI" id="CHEBI:456215"/>
        <dbReference type="EC" id="6.1.1.17"/>
    </reaction>
</comment>
<name>A0A6A4LTL3_9ERIC</name>
<comment type="similarity">
    <text evidence="2">Belongs to the class-I aminoacyl-tRNA synthetase family. Glutamate--tRNA ligase type 2 subfamily.</text>
</comment>
<dbReference type="GO" id="GO:0017102">
    <property type="term" value="C:methionyl glutamyl tRNA synthetase complex"/>
    <property type="evidence" value="ECO:0007669"/>
    <property type="project" value="TreeGrafter"/>
</dbReference>
<dbReference type="PANTHER" id="PTHR43097">
    <property type="entry name" value="GLUTAMINE-TRNA LIGASE"/>
    <property type="match status" value="1"/>
</dbReference>
<dbReference type="GO" id="GO:0005829">
    <property type="term" value="C:cytosol"/>
    <property type="evidence" value="ECO:0007669"/>
    <property type="project" value="TreeGrafter"/>
</dbReference>
<evidence type="ECO:0000256" key="11">
    <source>
        <dbReference type="ARBA" id="ARBA00048351"/>
    </source>
</evidence>
<evidence type="ECO:0000256" key="1">
    <source>
        <dbReference type="ARBA" id="ARBA00004496"/>
    </source>
</evidence>
<dbReference type="PANTHER" id="PTHR43097:SF5">
    <property type="entry name" value="GLUTAMATE--TRNA LIGASE"/>
    <property type="match status" value="1"/>
</dbReference>
<evidence type="ECO:0000259" key="12">
    <source>
        <dbReference type="Pfam" id="PF03950"/>
    </source>
</evidence>
<evidence type="ECO:0000256" key="10">
    <source>
        <dbReference type="ARBA" id="ARBA00030865"/>
    </source>
</evidence>
<keyword evidence="6" id="KW-0547">Nucleotide-binding</keyword>
<evidence type="ECO:0000256" key="3">
    <source>
        <dbReference type="ARBA" id="ARBA00012835"/>
    </source>
</evidence>
<comment type="caution">
    <text evidence="14">The sequence shown here is derived from an EMBL/GenBank/DDBJ whole genome shotgun (WGS) entry which is preliminary data.</text>
</comment>
<dbReference type="Proteomes" id="UP000428333">
    <property type="component" value="Linkage Group LG05"/>
</dbReference>
<keyword evidence="9" id="KW-0030">Aminoacyl-tRNA synthetase</keyword>
<evidence type="ECO:0000313" key="14">
    <source>
        <dbReference type="EMBL" id="KAE9458789.1"/>
    </source>
</evidence>
<proteinExistence type="inferred from homology"/>
<dbReference type="OrthoDB" id="10250478at2759"/>
<dbReference type="GO" id="GO:0004818">
    <property type="term" value="F:glutamate-tRNA ligase activity"/>
    <property type="evidence" value="ECO:0007669"/>
    <property type="project" value="UniProtKB-EC"/>
</dbReference>
<dbReference type="Pfam" id="PF20974">
    <property type="entry name" value="tRNA-synt_1c_C2"/>
    <property type="match status" value="1"/>
</dbReference>
<dbReference type="SUPFAM" id="SSF50715">
    <property type="entry name" value="Ribosomal protein L25-like"/>
    <property type="match status" value="1"/>
</dbReference>
<evidence type="ECO:0000256" key="6">
    <source>
        <dbReference type="ARBA" id="ARBA00022741"/>
    </source>
</evidence>
<feature type="domain" description="tRNA synthetases class I (E and Q) anti-codon binding" evidence="13">
    <location>
        <begin position="72"/>
        <end position="145"/>
    </location>
</feature>
<evidence type="ECO:0000256" key="7">
    <source>
        <dbReference type="ARBA" id="ARBA00022840"/>
    </source>
</evidence>
<dbReference type="Gene3D" id="2.40.240.10">
    <property type="entry name" value="Ribosomal Protein L25, Chain P"/>
    <property type="match status" value="1"/>
</dbReference>
<sequence>MSEGAGQKATTYARQIWIDSVDAKSVSIDEEITLMDWGNAIVKEIKKDLNGRVLELTGVLHLEGSVKTTKLKLTWLPETSELVSLSLVEFGYLITKKKVDEGEDFLDVLNENTKKETAALGDSNMRNLQRGDILQLERKGYFRCDAPFVRPSKPIGEQISKP</sequence>
<dbReference type="GO" id="GO:0005524">
    <property type="term" value="F:ATP binding"/>
    <property type="evidence" value="ECO:0007669"/>
    <property type="project" value="UniProtKB-KW"/>
</dbReference>
<keyword evidence="7" id="KW-0067">ATP-binding</keyword>
<dbReference type="InterPro" id="IPR011035">
    <property type="entry name" value="Ribosomal_bL25/Gln-tRNA_synth"/>
</dbReference>
<reference evidence="14 15" key="1">
    <citation type="journal article" date="2019" name="Genome Biol. Evol.">
        <title>The Rhododendron genome and chromosomal organization provide insight into shared whole-genome duplications across the heath family (Ericaceae).</title>
        <authorList>
            <person name="Soza V.L."/>
            <person name="Lindsley D."/>
            <person name="Waalkes A."/>
            <person name="Ramage E."/>
            <person name="Patwardhan R.P."/>
            <person name="Burton J.N."/>
            <person name="Adey A."/>
            <person name="Kumar A."/>
            <person name="Qiu R."/>
            <person name="Shendure J."/>
            <person name="Hall B."/>
        </authorList>
    </citation>
    <scope>NUCLEOTIDE SEQUENCE [LARGE SCALE GENOMIC DNA]</scope>
    <source>
        <strain evidence="14">RSF 1966-606</strain>
    </source>
</reference>
<comment type="subcellular location">
    <subcellularLocation>
        <location evidence="1">Cytoplasm</location>
    </subcellularLocation>
</comment>
<keyword evidence="5" id="KW-0436">Ligase</keyword>
<evidence type="ECO:0000256" key="5">
    <source>
        <dbReference type="ARBA" id="ARBA00022598"/>
    </source>
</evidence>
<protein>
    <recommendedName>
        <fullName evidence="3">glutamate--tRNA ligase</fullName>
        <ecNumber evidence="3">6.1.1.17</ecNumber>
    </recommendedName>
    <alternativeName>
        <fullName evidence="10">Glutamyl-tRNA synthetase</fullName>
    </alternativeName>
</protein>
<dbReference type="InterPro" id="IPR049437">
    <property type="entry name" value="tRNA-synt_1c_C2"/>
</dbReference>
<dbReference type="InterPro" id="IPR050132">
    <property type="entry name" value="Gln/Glu-tRNA_Ligase"/>
</dbReference>
<evidence type="ECO:0000256" key="4">
    <source>
        <dbReference type="ARBA" id="ARBA00022490"/>
    </source>
</evidence>
<dbReference type="InterPro" id="IPR020059">
    <property type="entry name" value="Glu/Gln-tRNA-synth_Ib_codon-bd"/>
</dbReference>
<dbReference type="AlphaFoldDB" id="A0A6A4LTL3"/>
<dbReference type="InterPro" id="IPR020056">
    <property type="entry name" value="Rbsml_bL25/Gln-tRNA_synth_N"/>
</dbReference>
<evidence type="ECO:0000256" key="8">
    <source>
        <dbReference type="ARBA" id="ARBA00022917"/>
    </source>
</evidence>
<feature type="non-terminal residue" evidence="14">
    <location>
        <position position="1"/>
    </location>
</feature>
<evidence type="ECO:0000256" key="9">
    <source>
        <dbReference type="ARBA" id="ARBA00023146"/>
    </source>
</evidence>
<dbReference type="FunFam" id="2.40.240.10:FF:000004">
    <property type="entry name" value="Glutamyl-tRNA synthetase, cytoplasmic"/>
    <property type="match status" value="1"/>
</dbReference>
<dbReference type="EC" id="6.1.1.17" evidence="3"/>
<evidence type="ECO:0000313" key="15">
    <source>
        <dbReference type="Proteomes" id="UP000428333"/>
    </source>
</evidence>
<dbReference type="GO" id="GO:0006424">
    <property type="term" value="P:glutamyl-tRNA aminoacylation"/>
    <property type="evidence" value="ECO:0007669"/>
    <property type="project" value="TreeGrafter"/>
</dbReference>
<keyword evidence="4" id="KW-0963">Cytoplasm</keyword>
<dbReference type="EMBL" id="QEFC01001234">
    <property type="protein sequence ID" value="KAE9458789.1"/>
    <property type="molecule type" value="Genomic_DNA"/>
</dbReference>